<organism evidence="11 12">
    <name type="scientific">Velocimicrobium porci</name>
    <dbReference type="NCBI Taxonomy" id="2606634"/>
    <lineage>
        <taxon>Bacteria</taxon>
        <taxon>Bacillati</taxon>
        <taxon>Bacillota</taxon>
        <taxon>Clostridia</taxon>
        <taxon>Lachnospirales</taxon>
        <taxon>Lachnospiraceae</taxon>
        <taxon>Velocimicrobium</taxon>
    </lineage>
</organism>
<evidence type="ECO:0000256" key="6">
    <source>
        <dbReference type="ARBA" id="ARBA00022692"/>
    </source>
</evidence>
<evidence type="ECO:0000256" key="5">
    <source>
        <dbReference type="ARBA" id="ARBA00022475"/>
    </source>
</evidence>
<evidence type="ECO:0000256" key="10">
    <source>
        <dbReference type="SAM" id="Phobius"/>
    </source>
</evidence>
<feature type="transmembrane region" description="Helical" evidence="10">
    <location>
        <begin position="186"/>
        <end position="209"/>
    </location>
</feature>
<protein>
    <recommendedName>
        <fullName evidence="3">Multidrug export protein MepA</fullName>
    </recommendedName>
</protein>
<evidence type="ECO:0000256" key="8">
    <source>
        <dbReference type="ARBA" id="ARBA00023136"/>
    </source>
</evidence>
<dbReference type="EMBL" id="VUMT01000018">
    <property type="protein sequence ID" value="MSS64416.1"/>
    <property type="molecule type" value="Genomic_DNA"/>
</dbReference>
<keyword evidence="8 10" id="KW-0472">Membrane</keyword>
<evidence type="ECO:0000313" key="12">
    <source>
        <dbReference type="Proteomes" id="UP000482209"/>
    </source>
</evidence>
<evidence type="ECO:0000256" key="1">
    <source>
        <dbReference type="ARBA" id="ARBA00004651"/>
    </source>
</evidence>
<evidence type="ECO:0000256" key="9">
    <source>
        <dbReference type="ARBA" id="ARBA00023251"/>
    </source>
</evidence>
<dbReference type="PANTHER" id="PTHR43823">
    <property type="entry name" value="SPORULATION PROTEIN YKVU"/>
    <property type="match status" value="1"/>
</dbReference>
<dbReference type="InterPro" id="IPR048279">
    <property type="entry name" value="MdtK-like"/>
</dbReference>
<evidence type="ECO:0000256" key="2">
    <source>
        <dbReference type="ARBA" id="ARBA00008417"/>
    </source>
</evidence>
<dbReference type="InterPro" id="IPR045070">
    <property type="entry name" value="MATE_MepA-like"/>
</dbReference>
<keyword evidence="4" id="KW-0813">Transport</keyword>
<accession>A0A6L5XZX3</accession>
<comment type="subcellular location">
    <subcellularLocation>
        <location evidence="1">Cell membrane</location>
        <topology evidence="1">Multi-pass membrane protein</topology>
    </subcellularLocation>
</comment>
<comment type="similarity">
    <text evidence="2">Belongs to the multi antimicrobial extrusion (MATE) (TC 2.A.66.1) family. MepA subfamily.</text>
</comment>
<dbReference type="InterPro" id="IPR051327">
    <property type="entry name" value="MATE_MepA_subfamily"/>
</dbReference>
<keyword evidence="12" id="KW-1185">Reference proteome</keyword>
<dbReference type="PIRSF" id="PIRSF006603">
    <property type="entry name" value="DinF"/>
    <property type="match status" value="1"/>
</dbReference>
<keyword evidence="9" id="KW-0046">Antibiotic resistance</keyword>
<feature type="transmembrane region" description="Helical" evidence="10">
    <location>
        <begin position="380"/>
        <end position="402"/>
    </location>
</feature>
<dbReference type="RefSeq" id="WP_154519808.1">
    <property type="nucleotide sequence ID" value="NZ_VUMT01000018.1"/>
</dbReference>
<feature type="transmembrane region" description="Helical" evidence="10">
    <location>
        <begin position="307"/>
        <end position="328"/>
    </location>
</feature>
<dbReference type="GO" id="GO:0005886">
    <property type="term" value="C:plasma membrane"/>
    <property type="evidence" value="ECO:0007669"/>
    <property type="project" value="UniProtKB-SubCell"/>
</dbReference>
<gene>
    <name evidence="11" type="ORF">FYJ58_11095</name>
</gene>
<dbReference type="GO" id="GO:0046677">
    <property type="term" value="P:response to antibiotic"/>
    <property type="evidence" value="ECO:0007669"/>
    <property type="project" value="UniProtKB-KW"/>
</dbReference>
<dbReference type="PANTHER" id="PTHR43823:SF3">
    <property type="entry name" value="MULTIDRUG EXPORT PROTEIN MEPA"/>
    <property type="match status" value="1"/>
</dbReference>
<feature type="transmembrane region" description="Helical" evidence="10">
    <location>
        <begin position="348"/>
        <end position="368"/>
    </location>
</feature>
<feature type="transmembrane region" description="Helical" evidence="10">
    <location>
        <begin position="262"/>
        <end position="281"/>
    </location>
</feature>
<feature type="transmembrane region" description="Helical" evidence="10">
    <location>
        <begin position="86"/>
        <end position="110"/>
    </location>
</feature>
<feature type="transmembrane region" description="Helical" evidence="10">
    <location>
        <begin position="408"/>
        <end position="430"/>
    </location>
</feature>
<dbReference type="GO" id="GO:0042910">
    <property type="term" value="F:xenobiotic transmembrane transporter activity"/>
    <property type="evidence" value="ECO:0007669"/>
    <property type="project" value="InterPro"/>
</dbReference>
<dbReference type="AlphaFoldDB" id="A0A6L5XZX3"/>
<feature type="transmembrane region" description="Helical" evidence="10">
    <location>
        <begin position="230"/>
        <end position="256"/>
    </location>
</feature>
<feature type="transmembrane region" description="Helical" evidence="10">
    <location>
        <begin position="130"/>
        <end position="151"/>
    </location>
</feature>
<reference evidence="11 12" key="1">
    <citation type="submission" date="2019-08" db="EMBL/GenBank/DDBJ databases">
        <title>In-depth cultivation of the pig gut microbiome towards novel bacterial diversity and tailored functional studies.</title>
        <authorList>
            <person name="Wylensek D."/>
            <person name="Hitch T.C.A."/>
            <person name="Clavel T."/>
        </authorList>
    </citation>
    <scope>NUCLEOTIDE SEQUENCE [LARGE SCALE GENOMIC DNA]</scope>
    <source>
        <strain evidence="11 12">WCA-693-APC-MOT-I</strain>
    </source>
</reference>
<evidence type="ECO:0000256" key="4">
    <source>
        <dbReference type="ARBA" id="ARBA00022448"/>
    </source>
</evidence>
<dbReference type="InterPro" id="IPR002528">
    <property type="entry name" value="MATE_fam"/>
</dbReference>
<dbReference type="GO" id="GO:0015297">
    <property type="term" value="F:antiporter activity"/>
    <property type="evidence" value="ECO:0007669"/>
    <property type="project" value="InterPro"/>
</dbReference>
<evidence type="ECO:0000256" key="3">
    <source>
        <dbReference type="ARBA" id="ARBA00022106"/>
    </source>
</evidence>
<keyword evidence="7 10" id="KW-1133">Transmembrane helix</keyword>
<dbReference type="Proteomes" id="UP000482209">
    <property type="component" value="Unassembled WGS sequence"/>
</dbReference>
<dbReference type="CDD" id="cd13143">
    <property type="entry name" value="MATE_MepA_like"/>
    <property type="match status" value="1"/>
</dbReference>
<sequence>MKQSTILKTFFKYVSLNILGMIGLSCCILTDTFFISKGVGANGLTSLNLALPIYSLITATAFMIGIGAATKYSILKAQNSHQEANAVFTHAILFGLVLGGLLFFIGTTNASSVSHLMGADKVTHSMTTSYLRTLFSFAPFYIINNILLAFVRNDNGPKLAMTGIILGNLANIILDYLFIFPCHLGMFGAALATGFSPIISILTISIHFIKKKNQFHLIRCQIHPSYIINICALGISSFVTEISSGIVIIVFNMVILSLEGNVGVAAFGIITNLALVVLAVFNGISQGTQPLISTNYGQKNYANVKKFFRYSILLSVSFSMLIYLLTYIGTTPLIAIFNSGQNKLLASLAANGIHLYFIAFFFIGINVVTTSFLSSVELPAPSFIISSLRGFAAIIPIVLLLAHCFGMTGVWLAYPCSELVTLFIACIFLLRNPILHSKMD</sequence>
<feature type="transmembrane region" description="Helical" evidence="10">
    <location>
        <begin position="12"/>
        <end position="33"/>
    </location>
</feature>
<proteinExistence type="inferred from homology"/>
<feature type="transmembrane region" description="Helical" evidence="10">
    <location>
        <begin position="163"/>
        <end position="180"/>
    </location>
</feature>
<name>A0A6L5XZX3_9FIRM</name>
<comment type="caution">
    <text evidence="11">The sequence shown here is derived from an EMBL/GenBank/DDBJ whole genome shotgun (WGS) entry which is preliminary data.</text>
</comment>
<evidence type="ECO:0000313" key="11">
    <source>
        <dbReference type="EMBL" id="MSS64416.1"/>
    </source>
</evidence>
<keyword evidence="5" id="KW-1003">Cell membrane</keyword>
<dbReference type="Pfam" id="PF01554">
    <property type="entry name" value="MatE"/>
    <property type="match status" value="2"/>
</dbReference>
<dbReference type="PROSITE" id="PS51257">
    <property type="entry name" value="PROKAR_LIPOPROTEIN"/>
    <property type="match status" value="1"/>
</dbReference>
<keyword evidence="6 10" id="KW-0812">Transmembrane</keyword>
<feature type="transmembrane region" description="Helical" evidence="10">
    <location>
        <begin position="53"/>
        <end position="74"/>
    </location>
</feature>
<evidence type="ECO:0000256" key="7">
    <source>
        <dbReference type="ARBA" id="ARBA00022989"/>
    </source>
</evidence>